<keyword evidence="15" id="KW-0472">Membrane</keyword>
<evidence type="ECO:0000256" key="9">
    <source>
        <dbReference type="ARBA" id="ARBA00022723"/>
    </source>
</evidence>
<evidence type="ECO:0000256" key="5">
    <source>
        <dbReference type="ARBA" id="ARBA00008276"/>
    </source>
</evidence>
<feature type="binding site" evidence="19">
    <location>
        <position position="277"/>
    </location>
    <ligand>
        <name>Mg(2+)</name>
        <dbReference type="ChEBI" id="CHEBI:18420"/>
        <label>1</label>
    </ligand>
</feature>
<feature type="binding site" evidence="19">
    <location>
        <position position="153"/>
    </location>
    <ligand>
        <name>Mg(2+)</name>
        <dbReference type="ChEBI" id="CHEBI:18420"/>
        <label>1</label>
    </ligand>
</feature>
<evidence type="ECO:0000256" key="12">
    <source>
        <dbReference type="ARBA" id="ARBA00022840"/>
    </source>
</evidence>
<comment type="caution">
    <text evidence="20">The sequence shown here is derived from an EMBL/GenBank/DDBJ whole genome shotgun (WGS) entry which is preliminary data.</text>
</comment>
<evidence type="ECO:0000256" key="14">
    <source>
        <dbReference type="ARBA" id="ARBA00023128"/>
    </source>
</evidence>
<evidence type="ECO:0000256" key="2">
    <source>
        <dbReference type="ARBA" id="ARBA00004305"/>
    </source>
</evidence>
<evidence type="ECO:0000256" key="19">
    <source>
        <dbReference type="PIRSR" id="PIRSR038895-2"/>
    </source>
</evidence>
<dbReference type="AlphaFoldDB" id="A0A9P9WMF4"/>
<dbReference type="Gene3D" id="3.40.1190.10">
    <property type="entry name" value="Mur-like, catalytic domain"/>
    <property type="match status" value="1"/>
</dbReference>
<name>A0A9P9WMF4_9PEZI</name>
<evidence type="ECO:0000256" key="6">
    <source>
        <dbReference type="ARBA" id="ARBA00022490"/>
    </source>
</evidence>
<dbReference type="GO" id="GO:0046872">
    <property type="term" value="F:metal ion binding"/>
    <property type="evidence" value="ECO:0007669"/>
    <property type="project" value="UniProtKB-KW"/>
</dbReference>
<keyword evidence="13 19" id="KW-0460">Magnesium</keyword>
<keyword evidence="21" id="KW-1185">Reference proteome</keyword>
<feature type="binding site" evidence="18">
    <location>
        <position position="418"/>
    </location>
    <ligand>
        <name>ATP</name>
        <dbReference type="ChEBI" id="CHEBI:30616"/>
    </ligand>
</feature>
<evidence type="ECO:0000256" key="3">
    <source>
        <dbReference type="ARBA" id="ARBA00004496"/>
    </source>
</evidence>
<organism evidence="20 21">
    <name type="scientific">Neoarthrinium moseri</name>
    <dbReference type="NCBI Taxonomy" id="1658444"/>
    <lineage>
        <taxon>Eukaryota</taxon>
        <taxon>Fungi</taxon>
        <taxon>Dikarya</taxon>
        <taxon>Ascomycota</taxon>
        <taxon>Pezizomycotina</taxon>
        <taxon>Sordariomycetes</taxon>
        <taxon>Xylariomycetidae</taxon>
        <taxon>Amphisphaeriales</taxon>
        <taxon>Apiosporaceae</taxon>
        <taxon>Neoarthrinium</taxon>
    </lineage>
</organism>
<keyword evidence="11" id="KW-0999">Mitochondrion inner membrane</keyword>
<dbReference type="EMBL" id="JAFIMR010000013">
    <property type="protein sequence ID" value="KAI1871026.1"/>
    <property type="molecule type" value="Genomic_DNA"/>
</dbReference>
<dbReference type="SUPFAM" id="SSF53623">
    <property type="entry name" value="MurD-like peptide ligases, catalytic domain"/>
    <property type="match status" value="1"/>
</dbReference>
<dbReference type="GO" id="GO:0005829">
    <property type="term" value="C:cytosol"/>
    <property type="evidence" value="ECO:0007669"/>
    <property type="project" value="TreeGrafter"/>
</dbReference>
<keyword evidence="6" id="KW-0963">Cytoplasm</keyword>
<evidence type="ECO:0000256" key="18">
    <source>
        <dbReference type="PIRSR" id="PIRSR038895-1"/>
    </source>
</evidence>
<dbReference type="PIRSF" id="PIRSF038895">
    <property type="entry name" value="FPGS"/>
    <property type="match status" value="1"/>
</dbReference>
<keyword evidence="14" id="KW-0496">Mitochondrion</keyword>
<dbReference type="GO" id="GO:0005524">
    <property type="term" value="F:ATP binding"/>
    <property type="evidence" value="ECO:0007669"/>
    <property type="project" value="UniProtKB-KW"/>
</dbReference>
<sequence length="569" mass="61376">MRMSSKVFYGSTAATGAFHLAVRRATSHAIINPLTLLKCGQKPSSSMARTYDSALSQLSALQSNFAVHSLFGPPALSASDVSPGKTQDLNALAIPEMLAWLGRAGLATSDLAKLKCIHVAGTKGKGSVCAYLTSILTQSPFRSVAGRVGTYTSPHLVTVRERIMLDGQPISQELFTKYFFEVWDAFTASARAEFHRQNGDKPAATKLDTATEAELQGPATKPFYFRFLTIMAFHVFLREGVRSAVVECGIGGEYDSTNVLPAAAITASVVTQLGIDHVGMLGGTLPEIAWHKMGVAKLGRKCFTRNLRGETGARTMEVIRNRAQEIGAELVEVADQDVETWGGVKAEGIGGLEGSFQKYNQALAVAAANEHFAQLKAPFTTSKVFDDLPSEVNQGLQHARLRGRCETREDGNITWLIDGAHTAESLQEVAKWYASKRTATPGSQMILMFNQQQREAGRLLQVLLSGIAENGALGSKIFDRAVFTRNELDTRAGKEPERDLSVQKAAAEAFKEMCPGKEAAIFDNVTGAVEFAGSTDTQDAHSQKKMVLVTGSLHLVGALLRILEPEAPI</sequence>
<dbReference type="InterPro" id="IPR001645">
    <property type="entry name" value="Folylpolyglutamate_synth"/>
</dbReference>
<dbReference type="Proteomes" id="UP000829685">
    <property type="component" value="Unassembled WGS sequence"/>
</dbReference>
<evidence type="ECO:0000256" key="11">
    <source>
        <dbReference type="ARBA" id="ARBA00022792"/>
    </source>
</evidence>
<feature type="binding site" evidence="18">
    <location>
        <position position="404"/>
    </location>
    <ligand>
        <name>ATP</name>
        <dbReference type="ChEBI" id="CHEBI:30616"/>
    </ligand>
</feature>
<dbReference type="GO" id="GO:0005759">
    <property type="term" value="C:mitochondrial matrix"/>
    <property type="evidence" value="ECO:0007669"/>
    <property type="project" value="UniProtKB-SubCell"/>
</dbReference>
<dbReference type="PANTHER" id="PTHR11136">
    <property type="entry name" value="FOLYLPOLYGLUTAMATE SYNTHASE-RELATED"/>
    <property type="match status" value="1"/>
</dbReference>
<comment type="subcellular location">
    <subcellularLocation>
        <location evidence="3">Cytoplasm</location>
    </subcellularLocation>
    <subcellularLocation>
        <location evidence="1">Mitochondrion inner membrane</location>
    </subcellularLocation>
    <subcellularLocation>
        <location evidence="2">Mitochondrion matrix</location>
    </subcellularLocation>
</comment>
<dbReference type="GO" id="GO:0005743">
    <property type="term" value="C:mitochondrial inner membrane"/>
    <property type="evidence" value="ECO:0007669"/>
    <property type="project" value="UniProtKB-SubCell"/>
</dbReference>
<proteinExistence type="inferred from homology"/>
<evidence type="ECO:0000256" key="4">
    <source>
        <dbReference type="ARBA" id="ARBA00005150"/>
    </source>
</evidence>
<evidence type="ECO:0000313" key="20">
    <source>
        <dbReference type="EMBL" id="KAI1871026.1"/>
    </source>
</evidence>
<comment type="pathway">
    <text evidence="4 17">Cofactor biosynthesis; tetrahydrofolylpolyglutamate biosynthesis.</text>
</comment>
<comment type="catalytic activity">
    <reaction evidence="16 17">
        <text>(6S)-5,6,7,8-tetrahydrofolyl-(gamma-L-Glu)(n) + L-glutamate + ATP = (6S)-5,6,7,8-tetrahydrofolyl-(gamma-L-Glu)(n+1) + ADP + phosphate + H(+)</text>
        <dbReference type="Rhea" id="RHEA:10580"/>
        <dbReference type="Rhea" id="RHEA-COMP:14738"/>
        <dbReference type="Rhea" id="RHEA-COMP:14740"/>
        <dbReference type="ChEBI" id="CHEBI:15378"/>
        <dbReference type="ChEBI" id="CHEBI:29985"/>
        <dbReference type="ChEBI" id="CHEBI:30616"/>
        <dbReference type="ChEBI" id="CHEBI:43474"/>
        <dbReference type="ChEBI" id="CHEBI:141005"/>
        <dbReference type="ChEBI" id="CHEBI:456216"/>
        <dbReference type="EC" id="6.3.2.17"/>
    </reaction>
</comment>
<dbReference type="Gene3D" id="3.90.190.20">
    <property type="entry name" value="Mur ligase, C-terminal domain"/>
    <property type="match status" value="1"/>
</dbReference>
<dbReference type="NCBIfam" id="TIGR01499">
    <property type="entry name" value="folC"/>
    <property type="match status" value="1"/>
</dbReference>
<evidence type="ECO:0000256" key="8">
    <source>
        <dbReference type="ARBA" id="ARBA00022598"/>
    </source>
</evidence>
<dbReference type="SUPFAM" id="SSF53244">
    <property type="entry name" value="MurD-like peptide ligases, peptide-binding domain"/>
    <property type="match status" value="1"/>
</dbReference>
<keyword evidence="7 17" id="KW-0554">One-carbon metabolism</keyword>
<evidence type="ECO:0000256" key="1">
    <source>
        <dbReference type="ARBA" id="ARBA00004273"/>
    </source>
</evidence>
<dbReference type="InterPro" id="IPR018109">
    <property type="entry name" value="Folylpolyglutamate_synth_CS"/>
</dbReference>
<evidence type="ECO:0000256" key="13">
    <source>
        <dbReference type="ARBA" id="ARBA00022842"/>
    </source>
</evidence>
<reference evidence="20" key="1">
    <citation type="submission" date="2021-03" db="EMBL/GenBank/DDBJ databases">
        <title>Revisited historic fungal species revealed as producer of novel bioactive compounds through whole genome sequencing and comparative genomics.</title>
        <authorList>
            <person name="Vignolle G.A."/>
            <person name="Hochenegger N."/>
            <person name="Mach R.L."/>
            <person name="Mach-Aigner A.R."/>
            <person name="Javad Rahimi M."/>
            <person name="Salim K.A."/>
            <person name="Chan C.M."/>
            <person name="Lim L.B.L."/>
            <person name="Cai F."/>
            <person name="Druzhinina I.S."/>
            <person name="U'Ren J.M."/>
            <person name="Derntl C."/>
        </authorList>
    </citation>
    <scope>NUCLEOTIDE SEQUENCE</scope>
    <source>
        <strain evidence="20">TUCIM 5799</strain>
    </source>
</reference>
<evidence type="ECO:0000256" key="7">
    <source>
        <dbReference type="ARBA" id="ARBA00022563"/>
    </source>
</evidence>
<dbReference type="EC" id="6.3.2.17" evidence="17"/>
<dbReference type="PROSITE" id="PS01012">
    <property type="entry name" value="FOLYLPOLYGLU_SYNT_2"/>
    <property type="match status" value="1"/>
</dbReference>
<evidence type="ECO:0000256" key="17">
    <source>
        <dbReference type="PIRNR" id="PIRNR038895"/>
    </source>
</evidence>
<evidence type="ECO:0000256" key="10">
    <source>
        <dbReference type="ARBA" id="ARBA00022741"/>
    </source>
</evidence>
<feature type="binding site" evidence="19">
    <location>
        <position position="247"/>
    </location>
    <ligand>
        <name>Mg(2+)</name>
        <dbReference type="ChEBI" id="CHEBI:18420"/>
        <label>1</label>
    </ligand>
</feature>
<dbReference type="GO" id="GO:0006730">
    <property type="term" value="P:one-carbon metabolic process"/>
    <property type="evidence" value="ECO:0007669"/>
    <property type="project" value="UniProtKB-KW"/>
</dbReference>
<keyword evidence="9 19" id="KW-0479">Metal-binding</keyword>
<evidence type="ECO:0000313" key="21">
    <source>
        <dbReference type="Proteomes" id="UP000829685"/>
    </source>
</evidence>
<evidence type="ECO:0000256" key="16">
    <source>
        <dbReference type="ARBA" id="ARBA00047493"/>
    </source>
</evidence>
<dbReference type="GO" id="GO:0004326">
    <property type="term" value="F:tetrahydrofolylpolyglutamate synthase activity"/>
    <property type="evidence" value="ECO:0007669"/>
    <property type="project" value="UniProtKB-EC"/>
</dbReference>
<comment type="function">
    <text evidence="17">Catalyzes conversion of folates to polyglutamate derivatives allowing concentration of folate compounds in the cell and the intracellular retention of these cofactors, which are important substrates for most of the folate-dependent enzymes that are involved in one-carbon transfer reactions involved in purine, pyrimidine and amino acid synthesis.</text>
</comment>
<gene>
    <name evidence="20" type="ORF">JX265_006066</name>
</gene>
<keyword evidence="8 17" id="KW-0436">Ligase</keyword>
<comment type="similarity">
    <text evidence="5 17">Belongs to the folylpolyglutamate synthase family.</text>
</comment>
<dbReference type="PANTHER" id="PTHR11136:SF5">
    <property type="entry name" value="FOLYLPOLYGLUTAMATE SYNTHASE, MITOCHONDRIAL"/>
    <property type="match status" value="1"/>
</dbReference>
<protein>
    <recommendedName>
        <fullName evidence="17">Folylpolyglutamate synthase</fullName>
        <ecNumber evidence="17">6.3.2.17</ecNumber>
    </recommendedName>
    <alternativeName>
        <fullName evidence="17">Folylpoly-gamma-glutamate synthetase</fullName>
    </alternativeName>
    <alternativeName>
        <fullName evidence="17">Tetrahydrofolylpolyglutamate synthase</fullName>
    </alternativeName>
</protein>
<dbReference type="InterPro" id="IPR023600">
    <property type="entry name" value="Folylpolyglutamate_synth_euk"/>
</dbReference>
<keyword evidence="10 18" id="KW-0547">Nucleotide-binding</keyword>
<dbReference type="InterPro" id="IPR036565">
    <property type="entry name" value="Mur-like_cat_sf"/>
</dbReference>
<dbReference type="InterPro" id="IPR036615">
    <property type="entry name" value="Mur_ligase_C_dom_sf"/>
</dbReference>
<evidence type="ECO:0000256" key="15">
    <source>
        <dbReference type="ARBA" id="ARBA00023136"/>
    </source>
</evidence>
<keyword evidence="12 18" id="KW-0067">ATP-binding</keyword>
<comment type="cofactor">
    <cofactor evidence="17">
        <name>a monovalent cation</name>
        <dbReference type="ChEBI" id="CHEBI:60242"/>
    </cofactor>
    <text evidence="17">A monovalent cation.</text>
</comment>
<accession>A0A9P9WMF4</accession>